<gene>
    <name evidence="1" type="ORF">SAMN04515666_101353</name>
</gene>
<accession>A0A1H7GGX0</accession>
<proteinExistence type="predicted"/>
<organism evidence="1 2">
    <name type="scientific">Bosea lupini</name>
    <dbReference type="NCBI Taxonomy" id="1036779"/>
    <lineage>
        <taxon>Bacteria</taxon>
        <taxon>Pseudomonadati</taxon>
        <taxon>Pseudomonadota</taxon>
        <taxon>Alphaproteobacteria</taxon>
        <taxon>Hyphomicrobiales</taxon>
        <taxon>Boseaceae</taxon>
        <taxon>Bosea</taxon>
    </lineage>
</organism>
<dbReference type="EMBL" id="FOAN01000001">
    <property type="protein sequence ID" value="SEK37378.1"/>
    <property type="molecule type" value="Genomic_DNA"/>
</dbReference>
<protein>
    <submittedName>
        <fullName evidence="1">Uncharacterized protein</fullName>
    </submittedName>
</protein>
<name>A0A1H7GGX0_9HYPH</name>
<evidence type="ECO:0000313" key="2">
    <source>
        <dbReference type="Proteomes" id="UP000199664"/>
    </source>
</evidence>
<evidence type="ECO:0000313" key="1">
    <source>
        <dbReference type="EMBL" id="SEK37378.1"/>
    </source>
</evidence>
<dbReference type="OrthoDB" id="5438497at2"/>
<dbReference type="RefSeq" id="WP_091829180.1">
    <property type="nucleotide sequence ID" value="NZ_FOAN01000001.1"/>
</dbReference>
<reference evidence="2" key="1">
    <citation type="submission" date="2016-10" db="EMBL/GenBank/DDBJ databases">
        <authorList>
            <person name="Varghese N."/>
            <person name="Submissions S."/>
        </authorList>
    </citation>
    <scope>NUCLEOTIDE SEQUENCE [LARGE SCALE GENOMIC DNA]</scope>
    <source>
        <strain evidence="2">LMG 26383,CCUG 61248,R- 45681</strain>
    </source>
</reference>
<keyword evidence="2" id="KW-1185">Reference proteome</keyword>
<dbReference type="STRING" id="1036779.SAMN04515666_101353"/>
<sequence length="827" mass="89119">MAPRPGTYSAAFTAGELDLRVHGRPDIKQYYQGAARMQRVVPVPQSGFTNDPVLGTEARGFIRHALRGLQLYPVHITGWAGVAPVSDLLDASTAESTIALGADAVVLTMDLGGPNDIVAFDLYQFSAQVASTNRPLVVQTSLDGVTYTDLGARFGIDTEARSRRFAVPPGQSRLMRFLRLMVTGASSAPGVITLQGIALYANGPASTYRVRPFTRSRAEAYDFVFTENNIDVWGQSGWLAAIYLPASSDQIATLDLVQQLDTMFVFHQDIAPQRIMRQGADDEWTCWPVEFKRIPRVDYGGVYNNGVAAGFSIQFVNLTLPATFALNVSGEETEAIDAQGSTAANEAVIKAAIEALPSVEPGITVAYNGARDLYEVSFTGADNDGDAWSMSGRMVTPATAAIVVSKRQRGQAGGEPVISAARGWPACGAIYQQRLVMGGFRSRPNGWLASVQGDYFDLNTEITANTGAYLAAIDTTGGETIRRIVFGTYLQFLTDEFEYYMTDAALQKNQPPNIRKASKNGIREGVQPVVTDTTTLFIHKNGCNVIEFEYSDAVQNYVGTNISVLSTSLLKDVDDLSFRGAASAGDASTIFVVNADGSMRLLVMLKSQDVVAAPGRFETDGLIRSCSVNGRDEVVLAVDRTVTTGVVQVLERISESVPLDCYVRRQFLVPETVIDGLGAYHEGRTVWAIADGNPFGPFVVAGGRIVLPEPAADVYVGRWLPPVMMTLPVPKDVGEKTVVDRPVRPHSVRAYVLGTSSIAIGTETDGPFDVPLLAFGDAPDRKLLLDPVSKAVAVEGLAGYSDEGKVIVTQLRPGRLSVRNITVEVER</sequence>
<dbReference type="Proteomes" id="UP000199664">
    <property type="component" value="Unassembled WGS sequence"/>
</dbReference>
<dbReference type="AlphaFoldDB" id="A0A1H7GGX0"/>